<keyword evidence="2" id="KW-1185">Reference proteome</keyword>
<reference evidence="1 2" key="1">
    <citation type="journal article" date="2022" name="DNA Res.">
        <title>Chromosomal-level genome assembly of the orchid tree Bauhinia variegata (Leguminosae; Cercidoideae) supports the allotetraploid origin hypothesis of Bauhinia.</title>
        <authorList>
            <person name="Zhong Y."/>
            <person name="Chen Y."/>
            <person name="Zheng D."/>
            <person name="Pang J."/>
            <person name="Liu Y."/>
            <person name="Luo S."/>
            <person name="Meng S."/>
            <person name="Qian L."/>
            <person name="Wei D."/>
            <person name="Dai S."/>
            <person name="Zhou R."/>
        </authorList>
    </citation>
    <scope>NUCLEOTIDE SEQUENCE [LARGE SCALE GENOMIC DNA]</scope>
    <source>
        <strain evidence="1">BV-YZ2020</strain>
    </source>
</reference>
<proteinExistence type="predicted"/>
<organism evidence="1 2">
    <name type="scientific">Bauhinia variegata</name>
    <name type="common">Purple orchid tree</name>
    <name type="synonym">Phanera variegata</name>
    <dbReference type="NCBI Taxonomy" id="167791"/>
    <lineage>
        <taxon>Eukaryota</taxon>
        <taxon>Viridiplantae</taxon>
        <taxon>Streptophyta</taxon>
        <taxon>Embryophyta</taxon>
        <taxon>Tracheophyta</taxon>
        <taxon>Spermatophyta</taxon>
        <taxon>Magnoliopsida</taxon>
        <taxon>eudicotyledons</taxon>
        <taxon>Gunneridae</taxon>
        <taxon>Pentapetalae</taxon>
        <taxon>rosids</taxon>
        <taxon>fabids</taxon>
        <taxon>Fabales</taxon>
        <taxon>Fabaceae</taxon>
        <taxon>Cercidoideae</taxon>
        <taxon>Cercideae</taxon>
        <taxon>Bauhiniinae</taxon>
        <taxon>Bauhinia</taxon>
    </lineage>
</organism>
<evidence type="ECO:0000313" key="2">
    <source>
        <dbReference type="Proteomes" id="UP000828941"/>
    </source>
</evidence>
<comment type="caution">
    <text evidence="1">The sequence shown here is derived from an EMBL/GenBank/DDBJ whole genome shotgun (WGS) entry which is preliminary data.</text>
</comment>
<dbReference type="EMBL" id="CM039436">
    <property type="protein sequence ID" value="KAI4313325.1"/>
    <property type="molecule type" value="Genomic_DNA"/>
</dbReference>
<gene>
    <name evidence="1" type="ORF">L6164_026312</name>
</gene>
<evidence type="ECO:0000313" key="1">
    <source>
        <dbReference type="EMBL" id="KAI4313325.1"/>
    </source>
</evidence>
<name>A0ACB9LR92_BAUVA</name>
<protein>
    <submittedName>
        <fullName evidence="1">Uncharacterized protein</fullName>
    </submittedName>
</protein>
<sequence>MKESESIHDYFTRVLETTKQMKIYGENLEDVNVVEKIICTLHSKFEVIAMSIKQSQNLEGITIDELQGSLQAYEERLKKKEPIIQAV</sequence>
<dbReference type="Proteomes" id="UP000828941">
    <property type="component" value="Chromosome 11"/>
</dbReference>
<accession>A0ACB9LR92</accession>